<comment type="caution">
    <text evidence="7">The sequence shown here is derived from an EMBL/GenBank/DDBJ whole genome shotgun (WGS) entry which is preliminary data.</text>
</comment>
<dbReference type="Pfam" id="PF02880">
    <property type="entry name" value="PGM_PMM_III"/>
    <property type="match status" value="1"/>
</dbReference>
<feature type="domain" description="Alpha-D-phosphohexomutase alpha/beta/alpha" evidence="4">
    <location>
        <begin position="10"/>
        <end position="150"/>
    </location>
</feature>
<dbReference type="Gene3D" id="3.30.310.50">
    <property type="entry name" value="Alpha-D-phosphohexomutase, C-terminal domain"/>
    <property type="match status" value="1"/>
</dbReference>
<keyword evidence="3" id="KW-0597">Phosphoprotein</keyword>
<evidence type="ECO:0000256" key="3">
    <source>
        <dbReference type="ARBA" id="ARBA00022553"/>
    </source>
</evidence>
<dbReference type="PANTHER" id="PTHR42946:SF1">
    <property type="entry name" value="PHOSPHOGLUCOMUTASE (ALPHA-D-GLUCOSE-1,6-BISPHOSPHATE-DEPENDENT)"/>
    <property type="match status" value="1"/>
</dbReference>
<evidence type="ECO:0000259" key="5">
    <source>
        <dbReference type="Pfam" id="PF02879"/>
    </source>
</evidence>
<dbReference type="RefSeq" id="WP_005607089.1">
    <property type="nucleotide sequence ID" value="NZ_CP102283.1"/>
</dbReference>
<dbReference type="Gene3D" id="3.40.120.10">
    <property type="entry name" value="Alpha-D-Glucose-1,6-Bisphosphate, subunit A, domain 3"/>
    <property type="match status" value="3"/>
</dbReference>
<keyword evidence="8" id="KW-1185">Reference proteome</keyword>
<dbReference type="Proteomes" id="UP000005926">
    <property type="component" value="Unassembled WGS sequence"/>
</dbReference>
<dbReference type="InterPro" id="IPR050060">
    <property type="entry name" value="Phosphoglucosamine_mutase"/>
</dbReference>
<dbReference type="InterPro" id="IPR005846">
    <property type="entry name" value="A-D-PHexomutase_a/b/a-III"/>
</dbReference>
<dbReference type="HOGENOM" id="CLU_016950_6_0_9"/>
<dbReference type="EMBL" id="ACKZ01000019">
    <property type="protein sequence ID" value="EEW37216.1"/>
    <property type="molecule type" value="Genomic_DNA"/>
</dbReference>
<evidence type="ECO:0000313" key="7">
    <source>
        <dbReference type="EMBL" id="EEW37216.1"/>
    </source>
</evidence>
<accession>C8NGF8</accession>
<evidence type="ECO:0000313" key="8">
    <source>
        <dbReference type="Proteomes" id="UP000005926"/>
    </source>
</evidence>
<evidence type="ECO:0000256" key="1">
    <source>
        <dbReference type="ARBA" id="ARBA00001946"/>
    </source>
</evidence>
<dbReference type="PANTHER" id="PTHR42946">
    <property type="entry name" value="PHOSPHOHEXOSE MUTASE"/>
    <property type="match status" value="1"/>
</dbReference>
<evidence type="ECO:0000259" key="6">
    <source>
        <dbReference type="Pfam" id="PF02880"/>
    </source>
</evidence>
<dbReference type="FunFam" id="3.40.120.10:FF:000010">
    <property type="entry name" value="phosphomannomutase/phosphoglucomutase isoform X1"/>
    <property type="match status" value="1"/>
</dbReference>
<dbReference type="Pfam" id="PF02878">
    <property type="entry name" value="PGM_PMM_I"/>
    <property type="match status" value="1"/>
</dbReference>
<gene>
    <name evidence="7" type="ORF">HMPREF0444_1003</name>
</gene>
<reference evidence="7 8" key="1">
    <citation type="submission" date="2009-08" db="EMBL/GenBank/DDBJ databases">
        <authorList>
            <person name="Muzny D."/>
            <person name="Qin X."/>
            <person name="Deng J."/>
            <person name="Jiang H."/>
            <person name="Liu Y."/>
            <person name="Qu J."/>
            <person name="Song X.-Z."/>
            <person name="Zhang L."/>
            <person name="Thornton R."/>
            <person name="Coyle M."/>
            <person name="Francisco L."/>
            <person name="Jackson L."/>
            <person name="Javaid M."/>
            <person name="Korchina V."/>
            <person name="Kovar C."/>
            <person name="Mata R."/>
            <person name="Mathew T."/>
            <person name="Ngo R."/>
            <person name="Nguyen L."/>
            <person name="Nguyen N."/>
            <person name="Okwuonu G."/>
            <person name="Ongeri F."/>
            <person name="Pham C."/>
            <person name="Simmons D."/>
            <person name="Wilczek-Boney K."/>
            <person name="Hale W."/>
            <person name="Jakkamsetti A."/>
            <person name="Pham P."/>
            <person name="Ruth R."/>
            <person name="San Lucas F."/>
            <person name="Warren J."/>
            <person name="Zhang J."/>
            <person name="Zhao Z."/>
            <person name="Zhou C."/>
            <person name="Zhu D."/>
            <person name="Lee S."/>
            <person name="Bess C."/>
            <person name="Blankenburg K."/>
            <person name="Forbes L."/>
            <person name="Fu Q."/>
            <person name="Gubbala S."/>
            <person name="Hirani K."/>
            <person name="Jayaseelan J.C."/>
            <person name="Lara F."/>
            <person name="Munidasa M."/>
            <person name="Palculict T."/>
            <person name="Patil S."/>
            <person name="Pu L.-L."/>
            <person name="Saada N."/>
            <person name="Tang L."/>
            <person name="Weissenberger G."/>
            <person name="Zhu Y."/>
            <person name="Hemphill L."/>
            <person name="Shang Y."/>
            <person name="Youmans B."/>
            <person name="Ayvaz T."/>
            <person name="Ross M."/>
            <person name="Santibanez J."/>
            <person name="Aqrawi P."/>
            <person name="Gross S."/>
            <person name="Joshi V."/>
            <person name="Fowler G."/>
            <person name="Nazareth L."/>
            <person name="Reid J."/>
            <person name="Worley K."/>
            <person name="Petrosino J."/>
            <person name="Highlander S."/>
            <person name="Gibbs R."/>
        </authorList>
    </citation>
    <scope>NUCLEOTIDE SEQUENCE [LARGE SCALE GENOMIC DNA]</scope>
    <source>
        <strain evidence="7 8">ATCC 49175</strain>
    </source>
</reference>
<dbReference type="AlphaFoldDB" id="C8NGF8"/>
<dbReference type="Pfam" id="PF02879">
    <property type="entry name" value="PGM_PMM_II"/>
    <property type="match status" value="1"/>
</dbReference>
<proteinExistence type="inferred from homology"/>
<dbReference type="SUPFAM" id="SSF53738">
    <property type="entry name" value="Phosphoglucomutase, first 3 domains"/>
    <property type="match status" value="3"/>
</dbReference>
<dbReference type="STRING" id="638301.HMPREF0444_1003"/>
<sequence length="503" mass="56459">MSKIKELQLSSDIRGIAIATEEFDATLTVEESCLIASAFVKWLQKRYPSKNISELIVGIGRDSRISGPELTKEFIKVLSAFGVHVIDFEMATTPSMFMATQFEEFNCDATVMFTASHLPYYYNGLKFFTREGGLESSDIRDIIALVDEKEELPQESVSTIEVKSIFERYSRHLVELIRKGSQSEKEKPLEGLHIIVDAGNGAGGFFAKSVLEELGAKTEGSQFLDPDGTFPNHIPNPDNKEAMESIKKQVLAVNADYGVIFDTDVDRAAVVTGSGELLNRNNLIAVLSVIVISEHPGTTIVTNSPTTEHLKKFIMKLGGHQYRYISGYRNVINKAIELNNQGTDCQLAIETSGHAAFKENYFLDDGAYVVAKILMLLPRLVAKGETLDSLIKKLVQPKEVVEVRFKIETKDFKATGLEVIKDFPNWIPKDWVVNLENEEGVRIDFKGEYGDGWLLLRMSLHEPLLVLQIENDMVGYQTKILKTINKILNRYPELNRNRLEALL</sequence>
<evidence type="ECO:0000259" key="4">
    <source>
        <dbReference type="Pfam" id="PF02878"/>
    </source>
</evidence>
<feature type="domain" description="Alpha-D-phosphohexomutase alpha/beta/alpha" evidence="6">
    <location>
        <begin position="281"/>
        <end position="396"/>
    </location>
</feature>
<evidence type="ECO:0000256" key="2">
    <source>
        <dbReference type="ARBA" id="ARBA00010231"/>
    </source>
</evidence>
<comment type="cofactor">
    <cofactor evidence="1">
        <name>Mg(2+)</name>
        <dbReference type="ChEBI" id="CHEBI:18420"/>
    </cofactor>
</comment>
<feature type="domain" description="Alpha-D-phosphohexomutase alpha/beta/alpha" evidence="5">
    <location>
        <begin position="168"/>
        <end position="275"/>
    </location>
</feature>
<dbReference type="InterPro" id="IPR005845">
    <property type="entry name" value="A-D-PHexomutase_a/b/a-II"/>
</dbReference>
<protein>
    <submittedName>
        <fullName evidence="7">Phosphoglucomutase/phosphomannomutase, alpha/beta/alpha domain II</fullName>
    </submittedName>
</protein>
<dbReference type="GO" id="GO:0004615">
    <property type="term" value="F:phosphomannomutase activity"/>
    <property type="evidence" value="ECO:0007669"/>
    <property type="project" value="TreeGrafter"/>
</dbReference>
<dbReference type="PRINTS" id="PR00509">
    <property type="entry name" value="PGMPMM"/>
</dbReference>
<dbReference type="GeneID" id="78411758"/>
<dbReference type="eggNOG" id="COG1109">
    <property type="taxonomic scope" value="Bacteria"/>
</dbReference>
<dbReference type="InterPro" id="IPR005841">
    <property type="entry name" value="Alpha-D-phosphohexomutase_SF"/>
</dbReference>
<dbReference type="GO" id="GO:0005975">
    <property type="term" value="P:carbohydrate metabolic process"/>
    <property type="evidence" value="ECO:0007669"/>
    <property type="project" value="InterPro"/>
</dbReference>
<organism evidence="7 8">
    <name type="scientific">Granulicatella adiacens ATCC 49175</name>
    <dbReference type="NCBI Taxonomy" id="638301"/>
    <lineage>
        <taxon>Bacteria</taxon>
        <taxon>Bacillati</taxon>
        <taxon>Bacillota</taxon>
        <taxon>Bacilli</taxon>
        <taxon>Lactobacillales</taxon>
        <taxon>Carnobacteriaceae</taxon>
        <taxon>Granulicatella</taxon>
    </lineage>
</organism>
<dbReference type="InterPro" id="IPR005844">
    <property type="entry name" value="A-D-PHexomutase_a/b/a-I"/>
</dbReference>
<name>C8NGF8_9LACT</name>
<comment type="similarity">
    <text evidence="2">Belongs to the phosphohexose mutase family.</text>
</comment>
<dbReference type="CDD" id="cd03089">
    <property type="entry name" value="PMM_PGM"/>
    <property type="match status" value="1"/>
</dbReference>
<dbReference type="InterPro" id="IPR016055">
    <property type="entry name" value="A-D-PHexomutase_a/b/a-I/II/III"/>
</dbReference>